<evidence type="ECO:0000259" key="6">
    <source>
        <dbReference type="Pfam" id="PF01061"/>
    </source>
</evidence>
<keyword evidence="9" id="KW-1185">Reference proteome</keyword>
<dbReference type="EMBL" id="GL376603">
    <property type="status" value="NOT_ANNOTATED_CDS"/>
    <property type="molecule type" value="Genomic_DNA"/>
</dbReference>
<dbReference type="eggNOG" id="KOG0065">
    <property type="taxonomic scope" value="Eukaryota"/>
</dbReference>
<dbReference type="EnsemblProtists" id="PYU1_T003254">
    <property type="protein sequence ID" value="PYU1_T003254"/>
    <property type="gene ID" value="PYU1_G003247"/>
</dbReference>
<dbReference type="Pfam" id="PF01061">
    <property type="entry name" value="ABC2_membrane"/>
    <property type="match status" value="1"/>
</dbReference>
<proteinExistence type="predicted"/>
<evidence type="ECO:0000256" key="4">
    <source>
        <dbReference type="ARBA" id="ARBA00022989"/>
    </source>
</evidence>
<dbReference type="GO" id="GO:0016020">
    <property type="term" value="C:membrane"/>
    <property type="evidence" value="ECO:0007669"/>
    <property type="project" value="UniProtKB-SubCell"/>
</dbReference>
<dbReference type="InterPro" id="IPR013525">
    <property type="entry name" value="ABC2_TM"/>
</dbReference>
<dbReference type="AlphaFoldDB" id="K3WE63"/>
<dbReference type="VEuPathDB" id="FungiDB:PYU1_G003247"/>
<name>K3WE63_GLOUD</name>
<reference evidence="9" key="2">
    <citation type="submission" date="2010-04" db="EMBL/GenBank/DDBJ databases">
        <authorList>
            <person name="Buell R."/>
            <person name="Hamilton J."/>
            <person name="Hostetler J."/>
        </authorList>
    </citation>
    <scope>NUCLEOTIDE SEQUENCE [LARGE SCALE GENOMIC DNA]</scope>
    <source>
        <strain evidence="9">DAOM:BR144</strain>
    </source>
</reference>
<evidence type="ECO:0000313" key="8">
    <source>
        <dbReference type="EnsemblProtists" id="PYU1_T003254"/>
    </source>
</evidence>
<evidence type="ECO:0000256" key="1">
    <source>
        <dbReference type="ARBA" id="ARBA00004141"/>
    </source>
</evidence>
<dbReference type="Proteomes" id="UP000019132">
    <property type="component" value="Unassembled WGS sequence"/>
</dbReference>
<protein>
    <recommendedName>
        <fullName evidence="10">ABC transporter family G domain-containing protein</fullName>
    </recommendedName>
</protein>
<keyword evidence="3" id="KW-0812">Transmembrane</keyword>
<sequence length="437" mass="49025">MKILSGRSPVKSSNIKVDGDIFYNDTFCDLIRKRLPQFVSYVTQQDVHHPSLTVEETMEFAYACCSSGLNKRVASVLKNDQLPVESMAARHTTTALLNQLPALVLELLGLQHCKNTVIGDAMLRGVSGGGRRRATTEEMLFGTKLALFMDDISTGLDSAATYDIVNMMRSLATSFDTTIAISLLQPSPEVFALFDDVLLLNGGHVMYHGPRDGAVNYFGDLGFICPPLRDVADFLLGMGTDEQSQYEVEARRSSVVTETPRTAAEFGSIFKLSSIHGDTLDALDELHSAEFLANAHAFTDVIPEFHQSYWDSTYHVFRREMLLLVRNSAFIKGRAFMIVHMGFLYSSIFYQIEPMKIQVMMGITFSATLFISLGQISQIPVLMAARDVFYKQRRSNFYRTSSLVVSSALSRVPVAIRRDRRERCVWKLIVLDVRLFQ</sequence>
<dbReference type="OMA" id="HERASYK"/>
<dbReference type="HOGENOM" id="CLU_000604_35_3_1"/>
<dbReference type="PANTHER" id="PTHR19241">
    <property type="entry name" value="ATP-BINDING CASSETTE TRANSPORTER"/>
    <property type="match status" value="1"/>
</dbReference>
<evidence type="ECO:0000259" key="7">
    <source>
        <dbReference type="Pfam" id="PF19055"/>
    </source>
</evidence>
<evidence type="ECO:0000313" key="9">
    <source>
        <dbReference type="Proteomes" id="UP000019132"/>
    </source>
</evidence>
<dbReference type="Gene3D" id="3.40.50.300">
    <property type="entry name" value="P-loop containing nucleotide triphosphate hydrolases"/>
    <property type="match status" value="1"/>
</dbReference>
<evidence type="ECO:0000256" key="2">
    <source>
        <dbReference type="ARBA" id="ARBA00022448"/>
    </source>
</evidence>
<feature type="domain" description="ABC transporter family G" evidence="7">
    <location>
        <begin position="185"/>
        <end position="233"/>
    </location>
</feature>
<evidence type="ECO:0000256" key="5">
    <source>
        <dbReference type="ARBA" id="ARBA00023136"/>
    </source>
</evidence>
<dbReference type="GO" id="GO:0140359">
    <property type="term" value="F:ABC-type transporter activity"/>
    <property type="evidence" value="ECO:0007669"/>
    <property type="project" value="InterPro"/>
</dbReference>
<dbReference type="InParanoid" id="K3WE63"/>
<organism evidence="8 9">
    <name type="scientific">Globisporangium ultimum (strain ATCC 200006 / CBS 805.95 / DAOM BR144)</name>
    <name type="common">Pythium ultimum</name>
    <dbReference type="NCBI Taxonomy" id="431595"/>
    <lineage>
        <taxon>Eukaryota</taxon>
        <taxon>Sar</taxon>
        <taxon>Stramenopiles</taxon>
        <taxon>Oomycota</taxon>
        <taxon>Peronosporomycetes</taxon>
        <taxon>Pythiales</taxon>
        <taxon>Pythiaceae</taxon>
        <taxon>Globisporangium</taxon>
    </lineage>
</organism>
<dbReference type="InterPro" id="IPR027417">
    <property type="entry name" value="P-loop_NTPase"/>
</dbReference>
<comment type="subcellular location">
    <subcellularLocation>
        <location evidence="1">Membrane</location>
        <topology evidence="1">Multi-pass membrane protein</topology>
    </subcellularLocation>
</comment>
<feature type="domain" description="ABC-2 type transporter transmembrane" evidence="6">
    <location>
        <begin position="315"/>
        <end position="416"/>
    </location>
</feature>
<reference evidence="9" key="1">
    <citation type="journal article" date="2010" name="Genome Biol.">
        <title>Genome sequence of the necrotrophic plant pathogen Pythium ultimum reveals original pathogenicity mechanisms and effector repertoire.</title>
        <authorList>
            <person name="Levesque C.A."/>
            <person name="Brouwer H."/>
            <person name="Cano L."/>
            <person name="Hamilton J.P."/>
            <person name="Holt C."/>
            <person name="Huitema E."/>
            <person name="Raffaele S."/>
            <person name="Robideau G.P."/>
            <person name="Thines M."/>
            <person name="Win J."/>
            <person name="Zerillo M.M."/>
            <person name="Beakes G.W."/>
            <person name="Boore J.L."/>
            <person name="Busam D."/>
            <person name="Dumas B."/>
            <person name="Ferriera S."/>
            <person name="Fuerstenberg S.I."/>
            <person name="Gachon C.M."/>
            <person name="Gaulin E."/>
            <person name="Govers F."/>
            <person name="Grenville-Briggs L."/>
            <person name="Horner N."/>
            <person name="Hostetler J."/>
            <person name="Jiang R.H."/>
            <person name="Johnson J."/>
            <person name="Krajaejun T."/>
            <person name="Lin H."/>
            <person name="Meijer H.J."/>
            <person name="Moore B."/>
            <person name="Morris P."/>
            <person name="Phuntmart V."/>
            <person name="Puiu D."/>
            <person name="Shetty J."/>
            <person name="Stajich J.E."/>
            <person name="Tripathy S."/>
            <person name="Wawra S."/>
            <person name="van West P."/>
            <person name="Whitty B.R."/>
            <person name="Coutinho P.M."/>
            <person name="Henrissat B."/>
            <person name="Martin F."/>
            <person name="Thomas P.D."/>
            <person name="Tyler B.M."/>
            <person name="De Vries R.P."/>
            <person name="Kamoun S."/>
            <person name="Yandell M."/>
            <person name="Tisserat N."/>
            <person name="Buell C.R."/>
        </authorList>
    </citation>
    <scope>NUCLEOTIDE SEQUENCE</scope>
    <source>
        <strain evidence="9">DAOM:BR144</strain>
    </source>
</reference>
<evidence type="ECO:0008006" key="10">
    <source>
        <dbReference type="Google" id="ProtNLM"/>
    </source>
</evidence>
<dbReference type="STRING" id="431595.K3WE63"/>
<keyword evidence="4" id="KW-1133">Transmembrane helix</keyword>
<evidence type="ECO:0000256" key="3">
    <source>
        <dbReference type="ARBA" id="ARBA00022692"/>
    </source>
</evidence>
<accession>K3WE63</accession>
<dbReference type="SUPFAM" id="SSF52540">
    <property type="entry name" value="P-loop containing nucleoside triphosphate hydrolases"/>
    <property type="match status" value="1"/>
</dbReference>
<keyword evidence="5" id="KW-0472">Membrane</keyword>
<reference evidence="8" key="3">
    <citation type="submission" date="2015-02" db="UniProtKB">
        <authorList>
            <consortium name="EnsemblProtists"/>
        </authorList>
    </citation>
    <scope>IDENTIFICATION</scope>
    <source>
        <strain evidence="8">DAOM BR144</strain>
    </source>
</reference>
<dbReference type="InterPro" id="IPR043926">
    <property type="entry name" value="ABCG_dom"/>
</dbReference>
<dbReference type="Pfam" id="PF19055">
    <property type="entry name" value="ABC2_membrane_7"/>
    <property type="match status" value="1"/>
</dbReference>
<keyword evidence="2" id="KW-0813">Transport</keyword>